<evidence type="ECO:0000313" key="4">
    <source>
        <dbReference type="Proteomes" id="UP000240357"/>
    </source>
</evidence>
<organism evidence="3 4">
    <name type="scientific">Adhaeribacter arboris</name>
    <dbReference type="NCBI Taxonomy" id="2072846"/>
    <lineage>
        <taxon>Bacteria</taxon>
        <taxon>Pseudomonadati</taxon>
        <taxon>Bacteroidota</taxon>
        <taxon>Cytophagia</taxon>
        <taxon>Cytophagales</taxon>
        <taxon>Hymenobacteraceae</taxon>
        <taxon>Adhaeribacter</taxon>
    </lineage>
</organism>
<dbReference type="PANTHER" id="PTHR44103:SF1">
    <property type="entry name" value="PROPROTEIN CONVERTASE P"/>
    <property type="match status" value="1"/>
</dbReference>
<dbReference type="InterPro" id="IPR054583">
    <property type="entry name" value="Beta-prop_AUDH"/>
</dbReference>
<feature type="domain" description="Aldos-2-ulose dehydratase beta-propeller" evidence="2">
    <location>
        <begin position="116"/>
        <end position="280"/>
    </location>
</feature>
<evidence type="ECO:0000256" key="1">
    <source>
        <dbReference type="ARBA" id="ARBA00022729"/>
    </source>
</evidence>
<evidence type="ECO:0000313" key="3">
    <source>
        <dbReference type="EMBL" id="PSR53769.1"/>
    </source>
</evidence>
<dbReference type="Pfam" id="PF13517">
    <property type="entry name" value="FG-GAP_3"/>
    <property type="match status" value="1"/>
</dbReference>
<keyword evidence="4" id="KW-1185">Reference proteome</keyword>
<dbReference type="Proteomes" id="UP000240357">
    <property type="component" value="Unassembled WGS sequence"/>
</dbReference>
<accession>A0A2T2YE25</accession>
<dbReference type="Gene3D" id="2.130.10.130">
    <property type="entry name" value="Integrin alpha, N-terminal"/>
    <property type="match status" value="1"/>
</dbReference>
<dbReference type="EMBL" id="PYFT01000001">
    <property type="protein sequence ID" value="PSR53769.1"/>
    <property type="molecule type" value="Genomic_DNA"/>
</dbReference>
<dbReference type="AlphaFoldDB" id="A0A2T2YE25"/>
<reference evidence="3 4" key="1">
    <citation type="submission" date="2018-03" db="EMBL/GenBank/DDBJ databases">
        <title>Adhaeribacter sp. HMF7605 Genome sequencing and assembly.</title>
        <authorList>
            <person name="Kang H."/>
            <person name="Kang J."/>
            <person name="Cha I."/>
            <person name="Kim H."/>
            <person name="Joh K."/>
        </authorList>
    </citation>
    <scope>NUCLEOTIDE SEQUENCE [LARGE SCALE GENOMIC DNA]</scope>
    <source>
        <strain evidence="3 4">HMF7605</strain>
    </source>
</reference>
<comment type="caution">
    <text evidence="3">The sequence shown here is derived from an EMBL/GenBank/DDBJ whole genome shotgun (WGS) entry which is preliminary data.</text>
</comment>
<dbReference type="InterPro" id="IPR028994">
    <property type="entry name" value="Integrin_alpha_N"/>
</dbReference>
<evidence type="ECO:0000259" key="2">
    <source>
        <dbReference type="Pfam" id="PF22301"/>
    </source>
</evidence>
<dbReference type="RefSeq" id="WP_106928729.1">
    <property type="nucleotide sequence ID" value="NZ_PYFT01000001.1"/>
</dbReference>
<keyword evidence="1" id="KW-0732">Signal</keyword>
<gene>
    <name evidence="3" type="ORF">AHMF7605_09655</name>
</gene>
<protein>
    <recommendedName>
        <fullName evidence="2">Aldos-2-ulose dehydratase beta-propeller domain-containing protein</fullName>
    </recommendedName>
</protein>
<dbReference type="OrthoDB" id="247570at2"/>
<proteinExistence type="predicted"/>
<dbReference type="SUPFAM" id="SSF69318">
    <property type="entry name" value="Integrin alpha N-terminal domain"/>
    <property type="match status" value="1"/>
</dbReference>
<dbReference type="InterPro" id="IPR013517">
    <property type="entry name" value="FG-GAP"/>
</dbReference>
<name>A0A2T2YE25_9BACT</name>
<dbReference type="PANTHER" id="PTHR44103">
    <property type="entry name" value="PROPROTEIN CONVERTASE P"/>
    <property type="match status" value="1"/>
</dbReference>
<dbReference type="Pfam" id="PF22301">
    <property type="entry name" value="AUDH_beta_propeller"/>
    <property type="match status" value="1"/>
</dbReference>
<sequence length="387" mass="42872">MLIFFVLVEFLIKGFVYSAPAPRFEEQTLDKNLSIGYGLAIGDVDGDQKPDILLADQKQFVWYRNGDWKRFVLAENLTERDNVCIAARDLNKDGKVEIAVGAQWNPGETSDTIQSGAVFYLIRPQDPTQKWEAVRLPHEPTVHRMRWVKAANGAAYLVVVPLHGRGNKNGEGKGVKIQAYQLPTNPRQTWPIFIVDDNLHLTHNLEVAETKNASRTDLYVASKEGIRLLTGLNPQQATSQTVKITGVEQAAGEVRLGKGKGNQKFLATIEPMHGTTLAVHLLGNTPTRQVLDENLKEGHALATADVLGLGYDQVVAGWRIPNAENNVGVKLYVPGNQPSKPWQSFWIDENGMATEDLQVHDLNADGKPDIIAAGRATKNLKIYWNKS</sequence>